<dbReference type="Proteomes" id="UP000219020">
    <property type="component" value="Unassembled WGS sequence"/>
</dbReference>
<organism evidence="2 3">
    <name type="scientific">Candidatus Enterovibrio escicola</name>
    <dbReference type="NCBI Taxonomy" id="1927127"/>
    <lineage>
        <taxon>Bacteria</taxon>
        <taxon>Pseudomonadati</taxon>
        <taxon>Pseudomonadota</taxon>
        <taxon>Gammaproteobacteria</taxon>
        <taxon>Vibrionales</taxon>
        <taxon>Vibrionaceae</taxon>
        <taxon>Enterovibrio</taxon>
    </lineage>
</organism>
<proteinExistence type="predicted"/>
<dbReference type="EMBL" id="NBYY01000011">
    <property type="protein sequence ID" value="PCS23146.1"/>
    <property type="molecule type" value="Genomic_DNA"/>
</dbReference>
<gene>
    <name evidence="2" type="ORF">BTN49_1142</name>
</gene>
<dbReference type="Pfam" id="PF01609">
    <property type="entry name" value="DDE_Tnp_1"/>
    <property type="match status" value="1"/>
</dbReference>
<evidence type="ECO:0000313" key="2">
    <source>
        <dbReference type="EMBL" id="PCS23146.1"/>
    </source>
</evidence>
<comment type="caution">
    <text evidence="2">The sequence shown here is derived from an EMBL/GenBank/DDBJ whole genome shotgun (WGS) entry which is preliminary data.</text>
</comment>
<dbReference type="AlphaFoldDB" id="A0A2A5T4S4"/>
<keyword evidence="3" id="KW-1185">Reference proteome</keyword>
<reference evidence="3" key="1">
    <citation type="submission" date="2017-04" db="EMBL/GenBank/DDBJ databases">
        <title>Genome evolution of the luminous symbionts of deep sea anglerfish.</title>
        <authorList>
            <person name="Hendry T.A."/>
        </authorList>
    </citation>
    <scope>NUCLEOTIDE SEQUENCE [LARGE SCALE GENOMIC DNA]</scope>
</reference>
<sequence>MLSLGAVNPIIIDATGLKVYEKSECKTRKHGKVKRRIWCKLHLAVDVSTHEVIAAEVSADCAYDTEIGHHILENKGIVYSIQP</sequence>
<dbReference type="InterPro" id="IPR002559">
    <property type="entry name" value="Transposase_11"/>
</dbReference>
<accession>A0A2A5T4S4</accession>
<dbReference type="GO" id="GO:0004803">
    <property type="term" value="F:transposase activity"/>
    <property type="evidence" value="ECO:0007669"/>
    <property type="project" value="InterPro"/>
</dbReference>
<dbReference type="GO" id="GO:0003677">
    <property type="term" value="F:DNA binding"/>
    <property type="evidence" value="ECO:0007669"/>
    <property type="project" value="InterPro"/>
</dbReference>
<evidence type="ECO:0000259" key="1">
    <source>
        <dbReference type="Pfam" id="PF01609"/>
    </source>
</evidence>
<name>A0A2A5T4S4_9GAMM</name>
<feature type="domain" description="Transposase IS4-like" evidence="1">
    <location>
        <begin position="10"/>
        <end position="74"/>
    </location>
</feature>
<evidence type="ECO:0000313" key="3">
    <source>
        <dbReference type="Proteomes" id="UP000219020"/>
    </source>
</evidence>
<protein>
    <submittedName>
        <fullName evidence="2">Mobile element protein</fullName>
    </submittedName>
</protein>
<dbReference type="GO" id="GO:0006313">
    <property type="term" value="P:DNA transposition"/>
    <property type="evidence" value="ECO:0007669"/>
    <property type="project" value="InterPro"/>
</dbReference>